<evidence type="ECO:0000313" key="1">
    <source>
        <dbReference type="EMBL" id="KYZ77264.1"/>
    </source>
</evidence>
<evidence type="ECO:0000313" key="2">
    <source>
        <dbReference type="Proteomes" id="UP000076268"/>
    </source>
</evidence>
<dbReference type="Proteomes" id="UP000076268">
    <property type="component" value="Unassembled WGS sequence"/>
</dbReference>
<keyword evidence="2" id="KW-1185">Reference proteome</keyword>
<gene>
    <name evidence="1" type="ORF">AXX12_03785</name>
</gene>
<dbReference type="RefSeq" id="WP_066239283.1">
    <property type="nucleotide sequence ID" value="NZ_LSGP01000013.1"/>
</dbReference>
<dbReference type="STRING" id="1794912.AXX12_03785"/>
<dbReference type="EMBL" id="LSGP01000013">
    <property type="protein sequence ID" value="KYZ77264.1"/>
    <property type="molecule type" value="Genomic_DNA"/>
</dbReference>
<proteinExistence type="predicted"/>
<comment type="caution">
    <text evidence="1">The sequence shown here is derived from an EMBL/GenBank/DDBJ whole genome shotgun (WGS) entry which is preliminary data.</text>
</comment>
<organism evidence="1 2">
    <name type="scientific">Anaerosporomusa subterranea</name>
    <dbReference type="NCBI Taxonomy" id="1794912"/>
    <lineage>
        <taxon>Bacteria</taxon>
        <taxon>Bacillati</taxon>
        <taxon>Bacillota</taxon>
        <taxon>Negativicutes</taxon>
        <taxon>Acetonemataceae</taxon>
        <taxon>Anaerosporomusa</taxon>
    </lineage>
</organism>
<name>A0A154BTB8_ANASB</name>
<dbReference type="AlphaFoldDB" id="A0A154BTB8"/>
<protein>
    <submittedName>
        <fullName evidence="1">Uncharacterized protein</fullName>
    </submittedName>
</protein>
<dbReference type="OrthoDB" id="1669730at2"/>
<sequence length="67" mass="7760">MDLVAIQLEEAKRRLNDLGVQYSVEFTRPYSRSFVVDELSWYVVRQRQQADGSFCLLAAAKMGKEVF</sequence>
<reference evidence="1 2" key="1">
    <citation type="submission" date="2016-02" db="EMBL/GenBank/DDBJ databases">
        <title>Anaerosporomusa subterraneum gen. nov., sp. nov., a spore-forming obligate anaerobe isolated from saprolite.</title>
        <authorList>
            <person name="Choi J.K."/>
            <person name="Shah M."/>
            <person name="Yee N."/>
        </authorList>
    </citation>
    <scope>NUCLEOTIDE SEQUENCE [LARGE SCALE GENOMIC DNA]</scope>
    <source>
        <strain evidence="1 2">RU4</strain>
    </source>
</reference>
<accession>A0A154BTB8</accession>